<organism evidence="2 3">
    <name type="scientific">Cryomyces minteri</name>
    <dbReference type="NCBI Taxonomy" id="331657"/>
    <lineage>
        <taxon>Eukaryota</taxon>
        <taxon>Fungi</taxon>
        <taxon>Dikarya</taxon>
        <taxon>Ascomycota</taxon>
        <taxon>Pezizomycotina</taxon>
        <taxon>Dothideomycetes</taxon>
        <taxon>Dothideomycetes incertae sedis</taxon>
        <taxon>Cryomyces</taxon>
    </lineage>
</organism>
<gene>
    <name evidence="2" type="ORF">B0A49_03811</name>
</gene>
<comment type="caution">
    <text evidence="2">The sequence shown here is derived from an EMBL/GenBank/DDBJ whole genome shotgun (WGS) entry which is preliminary data.</text>
</comment>
<dbReference type="AlphaFoldDB" id="A0A4U0X454"/>
<dbReference type="OrthoDB" id="3800738at2759"/>
<feature type="domain" description="F-box" evidence="1">
    <location>
        <begin position="31"/>
        <end position="70"/>
    </location>
</feature>
<evidence type="ECO:0000313" key="2">
    <source>
        <dbReference type="EMBL" id="TKA70457.1"/>
    </source>
</evidence>
<dbReference type="SMART" id="SM00256">
    <property type="entry name" value="FBOX"/>
    <property type="match status" value="1"/>
</dbReference>
<sequence>MATGQGDVAITISQKQPLGELLTASQRVVNIVELLEQILLHLPMVDLLLAQRVCRRWRALIIQSVHLQRALFLRPAPNGPLKPLLMQPQPTYLPRDRSVPVKMNCLVAPCTKRPYPTTYRHATKFRLDQGCILGLWHIEHPDAAYSDKRNAADRIFTDYTATRRAEPDPLSSTGVSWWRMFLTQPPVTLIKLVDDMSRFCFVSNKDGVTMGDIVGKAEQFYGRKCQWALLDWSNRGPFVVRVLP</sequence>
<accession>A0A4U0X454</accession>
<evidence type="ECO:0000259" key="1">
    <source>
        <dbReference type="SMART" id="SM00256"/>
    </source>
</evidence>
<dbReference type="STRING" id="331657.A0A4U0X454"/>
<dbReference type="InterPro" id="IPR036047">
    <property type="entry name" value="F-box-like_dom_sf"/>
</dbReference>
<dbReference type="Gene3D" id="1.20.1280.50">
    <property type="match status" value="1"/>
</dbReference>
<dbReference type="Proteomes" id="UP000308768">
    <property type="component" value="Unassembled WGS sequence"/>
</dbReference>
<keyword evidence="3" id="KW-1185">Reference proteome</keyword>
<dbReference type="EMBL" id="NAJN01000643">
    <property type="protein sequence ID" value="TKA70457.1"/>
    <property type="molecule type" value="Genomic_DNA"/>
</dbReference>
<name>A0A4U0X454_9PEZI</name>
<dbReference type="SUPFAM" id="SSF81383">
    <property type="entry name" value="F-box domain"/>
    <property type="match status" value="1"/>
</dbReference>
<protein>
    <recommendedName>
        <fullName evidence="1">F-box domain-containing protein</fullName>
    </recommendedName>
</protein>
<reference evidence="2 3" key="1">
    <citation type="submission" date="2017-03" db="EMBL/GenBank/DDBJ databases">
        <title>Genomes of endolithic fungi from Antarctica.</title>
        <authorList>
            <person name="Coleine C."/>
            <person name="Masonjones S."/>
            <person name="Stajich J.E."/>
        </authorList>
    </citation>
    <scope>NUCLEOTIDE SEQUENCE [LARGE SCALE GENOMIC DNA]</scope>
    <source>
        <strain evidence="2 3">CCFEE 5187</strain>
    </source>
</reference>
<dbReference type="CDD" id="cd09917">
    <property type="entry name" value="F-box_SF"/>
    <property type="match status" value="1"/>
</dbReference>
<dbReference type="InterPro" id="IPR001810">
    <property type="entry name" value="F-box_dom"/>
</dbReference>
<proteinExistence type="predicted"/>
<evidence type="ECO:0000313" key="3">
    <source>
        <dbReference type="Proteomes" id="UP000308768"/>
    </source>
</evidence>
<dbReference type="Pfam" id="PF12937">
    <property type="entry name" value="F-box-like"/>
    <property type="match status" value="1"/>
</dbReference>